<dbReference type="InterPro" id="IPR037923">
    <property type="entry name" value="HTH-like"/>
</dbReference>
<evidence type="ECO:0000256" key="3">
    <source>
        <dbReference type="ARBA" id="ARBA00023163"/>
    </source>
</evidence>
<reference evidence="5 6" key="1">
    <citation type="submission" date="2019-01" db="EMBL/GenBank/DDBJ databases">
        <title>Bacillus sp. M5HDSG1-1, whole genome shotgun sequence.</title>
        <authorList>
            <person name="Tuo L."/>
        </authorList>
    </citation>
    <scope>NUCLEOTIDE SEQUENCE [LARGE SCALE GENOMIC DNA]</scope>
    <source>
        <strain evidence="5 6">M5HDSG1-1</strain>
    </source>
</reference>
<feature type="domain" description="HTH araC/xylS-type" evidence="4">
    <location>
        <begin position="171"/>
        <end position="268"/>
    </location>
</feature>
<gene>
    <name evidence="5" type="ORF">EM808_00550</name>
</gene>
<dbReference type="PANTHER" id="PTHR46796:SF2">
    <property type="entry name" value="TRANSCRIPTIONAL REGULATORY PROTEIN"/>
    <property type="match status" value="1"/>
</dbReference>
<evidence type="ECO:0000256" key="1">
    <source>
        <dbReference type="ARBA" id="ARBA00023015"/>
    </source>
</evidence>
<dbReference type="InterPro" id="IPR003313">
    <property type="entry name" value="AraC-bd"/>
</dbReference>
<dbReference type="SUPFAM" id="SSF46689">
    <property type="entry name" value="Homeodomain-like"/>
    <property type="match status" value="2"/>
</dbReference>
<dbReference type="RefSeq" id="WP_127734396.1">
    <property type="nucleotide sequence ID" value="NZ_RZTZ01000001.1"/>
</dbReference>
<keyword evidence="2" id="KW-0238">DNA-binding</keyword>
<dbReference type="PROSITE" id="PS01124">
    <property type="entry name" value="HTH_ARAC_FAMILY_2"/>
    <property type="match status" value="1"/>
</dbReference>
<accession>A0A437KFH1</accession>
<dbReference type="InterPro" id="IPR018060">
    <property type="entry name" value="HTH_AraC"/>
</dbReference>
<dbReference type="InterPro" id="IPR009057">
    <property type="entry name" value="Homeodomain-like_sf"/>
</dbReference>
<dbReference type="Pfam" id="PF02311">
    <property type="entry name" value="AraC_binding"/>
    <property type="match status" value="1"/>
</dbReference>
<comment type="caution">
    <text evidence="5">The sequence shown here is derived from an EMBL/GenBank/DDBJ whole genome shotgun (WGS) entry which is preliminary data.</text>
</comment>
<dbReference type="GO" id="GO:0043565">
    <property type="term" value="F:sequence-specific DNA binding"/>
    <property type="evidence" value="ECO:0007669"/>
    <property type="project" value="InterPro"/>
</dbReference>
<evidence type="ECO:0000259" key="4">
    <source>
        <dbReference type="PROSITE" id="PS01124"/>
    </source>
</evidence>
<dbReference type="Pfam" id="PF12833">
    <property type="entry name" value="HTH_18"/>
    <property type="match status" value="1"/>
</dbReference>
<evidence type="ECO:0000256" key="2">
    <source>
        <dbReference type="ARBA" id="ARBA00023125"/>
    </source>
</evidence>
<evidence type="ECO:0000313" key="5">
    <source>
        <dbReference type="EMBL" id="RVT67002.1"/>
    </source>
</evidence>
<proteinExistence type="predicted"/>
<evidence type="ECO:0000313" key="6">
    <source>
        <dbReference type="Proteomes" id="UP000288024"/>
    </source>
</evidence>
<dbReference type="Proteomes" id="UP000288024">
    <property type="component" value="Unassembled WGS sequence"/>
</dbReference>
<dbReference type="SUPFAM" id="SSF51215">
    <property type="entry name" value="Regulatory protein AraC"/>
    <property type="match status" value="1"/>
</dbReference>
<dbReference type="GO" id="GO:0003700">
    <property type="term" value="F:DNA-binding transcription factor activity"/>
    <property type="evidence" value="ECO:0007669"/>
    <property type="project" value="InterPro"/>
</dbReference>
<protein>
    <submittedName>
        <fullName evidence="5">AraC family transcriptional regulator</fullName>
    </submittedName>
</protein>
<keyword evidence="3" id="KW-0804">Transcription</keyword>
<dbReference type="SMART" id="SM00342">
    <property type="entry name" value="HTH_ARAC"/>
    <property type="match status" value="1"/>
</dbReference>
<organism evidence="5 6">
    <name type="scientific">Niallia taxi</name>
    <dbReference type="NCBI Taxonomy" id="2499688"/>
    <lineage>
        <taxon>Bacteria</taxon>
        <taxon>Bacillati</taxon>
        <taxon>Bacillota</taxon>
        <taxon>Bacilli</taxon>
        <taxon>Bacillales</taxon>
        <taxon>Bacillaceae</taxon>
        <taxon>Niallia</taxon>
    </lineage>
</organism>
<keyword evidence="6" id="KW-1185">Reference proteome</keyword>
<dbReference type="Gene3D" id="2.60.120.10">
    <property type="entry name" value="Jelly Rolls"/>
    <property type="match status" value="1"/>
</dbReference>
<dbReference type="InterPro" id="IPR050204">
    <property type="entry name" value="AraC_XylS_family_regulators"/>
</dbReference>
<dbReference type="EMBL" id="RZTZ01000001">
    <property type="protein sequence ID" value="RVT67002.1"/>
    <property type="molecule type" value="Genomic_DNA"/>
</dbReference>
<keyword evidence="1" id="KW-0805">Transcription regulation</keyword>
<dbReference type="AlphaFoldDB" id="A0A437KFH1"/>
<name>A0A437KFH1_9BACI</name>
<dbReference type="Gene3D" id="1.10.10.60">
    <property type="entry name" value="Homeodomain-like"/>
    <property type="match status" value="2"/>
</dbReference>
<dbReference type="PANTHER" id="PTHR46796">
    <property type="entry name" value="HTH-TYPE TRANSCRIPTIONAL ACTIVATOR RHAS-RELATED"/>
    <property type="match status" value="1"/>
</dbReference>
<dbReference type="InterPro" id="IPR014710">
    <property type="entry name" value="RmlC-like_jellyroll"/>
</dbReference>
<dbReference type="CDD" id="cd07001">
    <property type="entry name" value="cupin_YbfI-like_N"/>
    <property type="match status" value="1"/>
</dbReference>
<sequence>MSREKRTVIYDEKLQIEAYHFNGIMQKFPNHFHEYYVIGFIENGQRKLTCKHKEFLINKGDMVIFNPLDNHACEQVDHHALDYRCLNINPEIMAKVAKEMMGKVYLPYFTSPVLVKTSYASLLKELHEMIMKNENGLEKEESFYFLMEYLIKEWSSAPEDRKTSAADKRLDAVCRYIEENYKNHLTLDDLASVSSMNKYTFLRSFTRKLGITPYRYLQTVRINQAKKLLEYGMKPLDVSVEIGFADQSHFSNFFIEFIGLTPGQYRDIYREKKQA</sequence>